<keyword evidence="5" id="KW-0902">Two-component regulatory system</keyword>
<evidence type="ECO:0000256" key="3">
    <source>
        <dbReference type="ARBA" id="ARBA00022679"/>
    </source>
</evidence>
<dbReference type="CDD" id="cd00082">
    <property type="entry name" value="HisKA"/>
    <property type="match status" value="1"/>
</dbReference>
<dbReference type="InterPro" id="IPR000014">
    <property type="entry name" value="PAS"/>
</dbReference>
<evidence type="ECO:0000313" key="9">
    <source>
        <dbReference type="EMBL" id="MFC3959715.1"/>
    </source>
</evidence>
<dbReference type="Gene3D" id="1.10.287.130">
    <property type="match status" value="1"/>
</dbReference>
<dbReference type="Pfam" id="PF02518">
    <property type="entry name" value="HATPase_c"/>
    <property type="match status" value="1"/>
</dbReference>
<dbReference type="Gene3D" id="3.30.450.20">
    <property type="entry name" value="PAS domain"/>
    <property type="match status" value="1"/>
</dbReference>
<feature type="compositionally biased region" description="Basic and acidic residues" evidence="6">
    <location>
        <begin position="35"/>
        <end position="47"/>
    </location>
</feature>
<evidence type="ECO:0000256" key="2">
    <source>
        <dbReference type="ARBA" id="ARBA00012438"/>
    </source>
</evidence>
<dbReference type="SMART" id="SM00065">
    <property type="entry name" value="GAF"/>
    <property type="match status" value="2"/>
</dbReference>
<reference evidence="9 10" key="1">
    <citation type="journal article" date="2019" name="Int. J. Syst. Evol. Microbiol.">
        <title>The Global Catalogue of Microorganisms (GCM) 10K type strain sequencing project: providing services to taxonomists for standard genome sequencing and annotation.</title>
        <authorList>
            <consortium name="The Broad Institute Genomics Platform"/>
            <consortium name="The Broad Institute Genome Sequencing Center for Infectious Disease"/>
            <person name="Wu L."/>
            <person name="Ma J."/>
        </authorList>
    </citation>
    <scope>NUCLEOTIDE SEQUENCE [LARGE SCALE GENOMIC DNA]</scope>
    <source>
        <strain evidence="9 10">IBRC-M 10256</strain>
    </source>
</reference>
<organism evidence="9 10">
    <name type="scientific">Halovivax cerinus</name>
    <dbReference type="NCBI Taxonomy" id="1487865"/>
    <lineage>
        <taxon>Archaea</taxon>
        <taxon>Methanobacteriati</taxon>
        <taxon>Methanobacteriota</taxon>
        <taxon>Stenosarchaea group</taxon>
        <taxon>Halobacteria</taxon>
        <taxon>Halobacteriales</taxon>
        <taxon>Natrialbaceae</taxon>
        <taxon>Halovivax</taxon>
    </lineage>
</organism>
<dbReference type="InterPro" id="IPR029016">
    <property type="entry name" value="GAF-like_dom_sf"/>
</dbReference>
<dbReference type="Proteomes" id="UP001595846">
    <property type="component" value="Unassembled WGS sequence"/>
</dbReference>
<dbReference type="Gene3D" id="3.30.565.10">
    <property type="entry name" value="Histidine kinase-like ATPase, C-terminal domain"/>
    <property type="match status" value="1"/>
</dbReference>
<dbReference type="SUPFAM" id="SSF55781">
    <property type="entry name" value="GAF domain-like"/>
    <property type="match status" value="2"/>
</dbReference>
<feature type="region of interest" description="Disordered" evidence="6">
    <location>
        <begin position="1"/>
        <end position="58"/>
    </location>
</feature>
<dbReference type="AlphaFoldDB" id="A0ABD5NS05"/>
<dbReference type="InterPro" id="IPR036890">
    <property type="entry name" value="HATPase_C_sf"/>
</dbReference>
<dbReference type="InterPro" id="IPR003594">
    <property type="entry name" value="HATPase_dom"/>
</dbReference>
<dbReference type="PROSITE" id="PS50112">
    <property type="entry name" value="PAS"/>
    <property type="match status" value="1"/>
</dbReference>
<dbReference type="InterPro" id="IPR013656">
    <property type="entry name" value="PAS_4"/>
</dbReference>
<evidence type="ECO:0000256" key="6">
    <source>
        <dbReference type="SAM" id="MobiDB-lite"/>
    </source>
</evidence>
<dbReference type="EMBL" id="JBHSAQ010000013">
    <property type="protein sequence ID" value="MFC3959715.1"/>
    <property type="molecule type" value="Genomic_DNA"/>
</dbReference>
<dbReference type="InterPro" id="IPR035965">
    <property type="entry name" value="PAS-like_dom_sf"/>
</dbReference>
<accession>A0ABD5NS05</accession>
<dbReference type="Pfam" id="PF00512">
    <property type="entry name" value="HisKA"/>
    <property type="match status" value="1"/>
</dbReference>
<evidence type="ECO:0000259" key="8">
    <source>
        <dbReference type="PROSITE" id="PS50112"/>
    </source>
</evidence>
<sequence>MTDETERGDRRTPPAVADHTEHGATADGDGSIATDRIRTDGGEERRVAPAATGTAHADDRSKIAQLHEMATEIVACRDEERLFDLAVETAKGVLAFDTSAILIHEEREDGDWLVQRAGTSAYPIDYETEFRPTRGLAGETFQTGESFRVDDADEHDVARPASDRFRSAISVPIGDVGVFQAISTEVGGFDETDHELAEILASHVAETLQRIRVENRLRERRETVTRLHEGTLGLTGADTEDELFERAVDAAEGILEMDVCYLGIVEDGEFVPKGRPSWPIREDIGSLPLDYGLMGETHDTGDSFLIADATADDRTHSTTGDFRAVISVPVGDFGVFQAISTTPDTYDETDLELVELLSAHVAETLARLRAESEVVEERDRLSALFDNVPDPAVRYEFVDGQPIVRDVNDAFEDVFGYDHEEILGESVDDYILPPGYEDEGRDLNRALMAGEPVQHTSKRQTTDGIRDVKIDVVPLQRGEHSPEGFSIYTDITDQKRRERELRDQNERLDRFASVVSHDLRNPLSVAAGYLERTRETGDLSLLDEVERSHQRTFDIIDDVLTLARTGGEVTETERVELSAVASDAWANVDTDDARLDIPAADSVRADRGRLRQLFENLFRNAVEHGSTSRVESGASEDAVEHGSTSRSEATTAADDQVLTVTVADTPDGFAVSDDGAGFDEAVDRENVFDFGYTASQDGTGLGLSIVAEIADGHGWTVDADTSESGGARFVFRTDGATNSP</sequence>
<dbReference type="PANTHER" id="PTHR43711:SF1">
    <property type="entry name" value="HISTIDINE KINASE 1"/>
    <property type="match status" value="1"/>
</dbReference>
<evidence type="ECO:0000313" key="10">
    <source>
        <dbReference type="Proteomes" id="UP001595846"/>
    </source>
</evidence>
<dbReference type="EC" id="2.7.13.3" evidence="2"/>
<evidence type="ECO:0000256" key="4">
    <source>
        <dbReference type="ARBA" id="ARBA00022777"/>
    </source>
</evidence>
<dbReference type="CDD" id="cd00130">
    <property type="entry name" value="PAS"/>
    <property type="match status" value="1"/>
</dbReference>
<feature type="domain" description="Histidine kinase" evidence="7">
    <location>
        <begin position="514"/>
        <end position="737"/>
    </location>
</feature>
<dbReference type="InterPro" id="IPR003661">
    <property type="entry name" value="HisK_dim/P_dom"/>
</dbReference>
<dbReference type="InterPro" id="IPR050736">
    <property type="entry name" value="Sensor_HK_Regulatory"/>
</dbReference>
<proteinExistence type="predicted"/>
<feature type="region of interest" description="Disordered" evidence="6">
    <location>
        <begin position="625"/>
        <end position="655"/>
    </location>
</feature>
<dbReference type="RefSeq" id="WP_256533227.1">
    <property type="nucleotide sequence ID" value="NZ_CP101824.1"/>
</dbReference>
<dbReference type="SMART" id="SM00388">
    <property type="entry name" value="HisKA"/>
    <property type="match status" value="1"/>
</dbReference>
<evidence type="ECO:0000259" key="7">
    <source>
        <dbReference type="PROSITE" id="PS50109"/>
    </source>
</evidence>
<dbReference type="SMART" id="SM00091">
    <property type="entry name" value="PAS"/>
    <property type="match status" value="1"/>
</dbReference>
<comment type="caution">
    <text evidence="9">The sequence shown here is derived from an EMBL/GenBank/DDBJ whole genome shotgun (WGS) entry which is preliminary data.</text>
</comment>
<dbReference type="InterPro" id="IPR036097">
    <property type="entry name" value="HisK_dim/P_sf"/>
</dbReference>
<dbReference type="InterPro" id="IPR005467">
    <property type="entry name" value="His_kinase_dom"/>
</dbReference>
<feature type="domain" description="PAS" evidence="8">
    <location>
        <begin position="377"/>
        <end position="450"/>
    </location>
</feature>
<keyword evidence="3" id="KW-0808">Transferase</keyword>
<dbReference type="PANTHER" id="PTHR43711">
    <property type="entry name" value="TWO-COMPONENT HISTIDINE KINASE"/>
    <property type="match status" value="1"/>
</dbReference>
<dbReference type="SUPFAM" id="SSF47384">
    <property type="entry name" value="Homodimeric domain of signal transducing histidine kinase"/>
    <property type="match status" value="1"/>
</dbReference>
<keyword evidence="10" id="KW-1185">Reference proteome</keyword>
<dbReference type="InterPro" id="IPR003018">
    <property type="entry name" value="GAF"/>
</dbReference>
<dbReference type="Pfam" id="PF08448">
    <property type="entry name" value="PAS_4"/>
    <property type="match status" value="1"/>
</dbReference>
<dbReference type="SMART" id="SM00387">
    <property type="entry name" value="HATPase_c"/>
    <property type="match status" value="1"/>
</dbReference>
<keyword evidence="4" id="KW-0418">Kinase</keyword>
<protein>
    <recommendedName>
        <fullName evidence="2">histidine kinase</fullName>
        <ecNumber evidence="2">2.7.13.3</ecNumber>
    </recommendedName>
</protein>
<gene>
    <name evidence="9" type="ORF">ACFOUR_15240</name>
</gene>
<evidence type="ECO:0000256" key="5">
    <source>
        <dbReference type="ARBA" id="ARBA00023012"/>
    </source>
</evidence>
<name>A0ABD5NS05_9EURY</name>
<evidence type="ECO:0000256" key="1">
    <source>
        <dbReference type="ARBA" id="ARBA00000085"/>
    </source>
</evidence>
<dbReference type="Pfam" id="PF13185">
    <property type="entry name" value="GAF_2"/>
    <property type="match status" value="2"/>
</dbReference>
<dbReference type="SUPFAM" id="SSF55874">
    <property type="entry name" value="ATPase domain of HSP90 chaperone/DNA topoisomerase II/histidine kinase"/>
    <property type="match status" value="1"/>
</dbReference>
<dbReference type="GeneID" id="73902341"/>
<dbReference type="GO" id="GO:0000160">
    <property type="term" value="P:phosphorelay signal transduction system"/>
    <property type="evidence" value="ECO:0007669"/>
    <property type="project" value="UniProtKB-KW"/>
</dbReference>
<dbReference type="PROSITE" id="PS50109">
    <property type="entry name" value="HIS_KIN"/>
    <property type="match status" value="1"/>
</dbReference>
<dbReference type="GO" id="GO:0004673">
    <property type="term" value="F:protein histidine kinase activity"/>
    <property type="evidence" value="ECO:0007669"/>
    <property type="project" value="UniProtKB-EC"/>
</dbReference>
<comment type="catalytic activity">
    <reaction evidence="1">
        <text>ATP + protein L-histidine = ADP + protein N-phospho-L-histidine.</text>
        <dbReference type="EC" id="2.7.13.3"/>
    </reaction>
</comment>
<dbReference type="NCBIfam" id="TIGR00229">
    <property type="entry name" value="sensory_box"/>
    <property type="match status" value="1"/>
</dbReference>
<dbReference type="Gene3D" id="3.30.450.40">
    <property type="match status" value="2"/>
</dbReference>
<dbReference type="SUPFAM" id="SSF55785">
    <property type="entry name" value="PYP-like sensor domain (PAS domain)"/>
    <property type="match status" value="1"/>
</dbReference>
<feature type="compositionally biased region" description="Basic and acidic residues" evidence="6">
    <location>
        <begin position="1"/>
        <end position="24"/>
    </location>
</feature>